<keyword evidence="9" id="KW-0133">Cell shape</keyword>
<evidence type="ECO:0000256" key="14">
    <source>
        <dbReference type="SAM" id="Phobius"/>
    </source>
</evidence>
<evidence type="ECO:0000256" key="11">
    <source>
        <dbReference type="ARBA" id="ARBA00022989"/>
    </source>
</evidence>
<keyword evidence="11 14" id="KW-1133">Transmembrane helix</keyword>
<evidence type="ECO:0000256" key="3">
    <source>
        <dbReference type="ARBA" id="ARBA00022475"/>
    </source>
</evidence>
<dbReference type="GO" id="GO:0071972">
    <property type="term" value="F:peptidoglycan L,D-transpeptidase activity"/>
    <property type="evidence" value="ECO:0007669"/>
    <property type="project" value="TreeGrafter"/>
</dbReference>
<organism evidence="17 18">
    <name type="scientific">Mesonia phycicola</name>
    <dbReference type="NCBI Taxonomy" id="579105"/>
    <lineage>
        <taxon>Bacteria</taxon>
        <taxon>Pseudomonadati</taxon>
        <taxon>Bacteroidota</taxon>
        <taxon>Flavobacteriia</taxon>
        <taxon>Flavobacteriales</taxon>
        <taxon>Flavobacteriaceae</taxon>
        <taxon>Mesonia</taxon>
    </lineage>
</organism>
<evidence type="ECO:0000256" key="6">
    <source>
        <dbReference type="ARBA" id="ARBA00022670"/>
    </source>
</evidence>
<dbReference type="RefSeq" id="WP_073153049.1">
    <property type="nucleotide sequence ID" value="NZ_FQYY01000009.1"/>
</dbReference>
<dbReference type="AlphaFoldDB" id="A0A1M6H1L0"/>
<evidence type="ECO:0000259" key="15">
    <source>
        <dbReference type="Pfam" id="PF00905"/>
    </source>
</evidence>
<dbReference type="InterPro" id="IPR001460">
    <property type="entry name" value="PCN-bd_Tpept"/>
</dbReference>
<keyword evidence="6" id="KW-0645">Protease</keyword>
<feature type="domain" description="Penicillin-binding protein dimerisation" evidence="16">
    <location>
        <begin position="46"/>
        <end position="209"/>
    </location>
</feature>
<evidence type="ECO:0000256" key="12">
    <source>
        <dbReference type="ARBA" id="ARBA00023136"/>
    </source>
</evidence>
<keyword evidence="18" id="KW-1185">Reference proteome</keyword>
<dbReference type="Gene3D" id="3.30.1390.30">
    <property type="entry name" value="Penicillin-binding protein 2a, domain 3"/>
    <property type="match status" value="1"/>
</dbReference>
<evidence type="ECO:0000313" key="17">
    <source>
        <dbReference type="EMBL" id="SHJ16098.1"/>
    </source>
</evidence>
<dbReference type="SUPFAM" id="SSF56601">
    <property type="entry name" value="beta-lactamase/transpeptidase-like"/>
    <property type="match status" value="1"/>
</dbReference>
<accession>A0A1M6H1L0</accession>
<dbReference type="NCBIfam" id="TIGR03423">
    <property type="entry name" value="pbp2_mrdA"/>
    <property type="match status" value="1"/>
</dbReference>
<dbReference type="GO" id="GO:0008360">
    <property type="term" value="P:regulation of cell shape"/>
    <property type="evidence" value="ECO:0007669"/>
    <property type="project" value="UniProtKB-KW"/>
</dbReference>
<keyword evidence="8" id="KW-0378">Hydrolase</keyword>
<evidence type="ECO:0000256" key="10">
    <source>
        <dbReference type="ARBA" id="ARBA00022984"/>
    </source>
</evidence>
<evidence type="ECO:0000256" key="8">
    <source>
        <dbReference type="ARBA" id="ARBA00022801"/>
    </source>
</evidence>
<evidence type="ECO:0000256" key="4">
    <source>
        <dbReference type="ARBA" id="ARBA00022519"/>
    </source>
</evidence>
<sequence length="620" mass="70211">MRRILPFILIVLTGFVFLGRLFYLQIVDDSLAILSQKNAIKIEYDYPQRGYIFDRNGKLLVSNQPSYDVMAIPREVEPFDTLELSTLLNISIEQLGKQLDKAKIYSPRLPSVIVPQLTKEEYAYFQEKLRKYEGFYIQKRSSRDYQIDYGANVLGYISEANDAEIKKNIYYQAGDLIGRQGVEKQYEDLLRGTKGVKYIQKDHFNREIGSYKDGIYDTLPVKGKDVTLTLDAELQAYGEKLMKHKWGGIVAIEPKTGEILSLVSAPGYDPDLLVGRKRSKNFNKLWYDTIARPLYDRSLQAMYPPGSPFKTMTALIALQENVISTTEGIECHHGFSYGRSSRMKCHGHASPLSMEPAIAHSCNAYFGKVYRRIIEKYETPQAGMNAWHDHLTSFGLGNFLGNDLPVGQPGRIPDAEYYNKWYPDDRWQASYTLSNGIGQGEIATTPIQLANMTAAIANRGWYYTPHILKKIDEDPLKNPKYTTKNITTIDAENFEPIIAGMHDVYKYGTAKYINIPGIEICGKTGTAENYTKIDGERTQLTDHSIFIAFAPKDDPKIAIAVFVENGGFGSGYGGKIASLMIEKYLKGKITRTDLENWVLSHSLEDEYAKPYSGKPFKINQ</sequence>
<gene>
    <name evidence="17" type="ORF">SAMN04488096_10976</name>
</gene>
<dbReference type="OrthoDB" id="9766847at2"/>
<name>A0A1M6H1L0_9FLAO</name>
<dbReference type="Proteomes" id="UP000184225">
    <property type="component" value="Unassembled WGS sequence"/>
</dbReference>
<dbReference type="Gene3D" id="3.90.1310.10">
    <property type="entry name" value="Penicillin-binding protein 2a (Domain 2)"/>
    <property type="match status" value="1"/>
</dbReference>
<keyword evidence="7 14" id="KW-0812">Transmembrane</keyword>
<dbReference type="GO" id="GO:0009002">
    <property type="term" value="F:serine-type D-Ala-D-Ala carboxypeptidase activity"/>
    <property type="evidence" value="ECO:0007669"/>
    <property type="project" value="InterPro"/>
</dbReference>
<evidence type="ECO:0000256" key="7">
    <source>
        <dbReference type="ARBA" id="ARBA00022692"/>
    </source>
</evidence>
<feature type="transmembrane region" description="Helical" evidence="14">
    <location>
        <begin position="7"/>
        <end position="26"/>
    </location>
</feature>
<dbReference type="GO" id="GO:0071555">
    <property type="term" value="P:cell wall organization"/>
    <property type="evidence" value="ECO:0007669"/>
    <property type="project" value="UniProtKB-KW"/>
</dbReference>
<dbReference type="GO" id="GO:0005886">
    <property type="term" value="C:plasma membrane"/>
    <property type="evidence" value="ECO:0007669"/>
    <property type="project" value="UniProtKB-SubCell"/>
</dbReference>
<dbReference type="SUPFAM" id="SSF56519">
    <property type="entry name" value="Penicillin binding protein dimerisation domain"/>
    <property type="match status" value="1"/>
</dbReference>
<dbReference type="InterPro" id="IPR017790">
    <property type="entry name" value="Penicillin-binding_protein_2"/>
</dbReference>
<evidence type="ECO:0000256" key="2">
    <source>
        <dbReference type="ARBA" id="ARBA00004236"/>
    </source>
</evidence>
<dbReference type="InterPro" id="IPR036138">
    <property type="entry name" value="PBP_dimer_sf"/>
</dbReference>
<dbReference type="PANTHER" id="PTHR30627:SF2">
    <property type="entry name" value="PEPTIDOGLYCAN D,D-TRANSPEPTIDASE MRDA"/>
    <property type="match status" value="1"/>
</dbReference>
<keyword evidence="12 14" id="KW-0472">Membrane</keyword>
<dbReference type="Pfam" id="PF03717">
    <property type="entry name" value="PBP_dimer"/>
    <property type="match status" value="1"/>
</dbReference>
<feature type="domain" description="Penicillin-binding protein transpeptidase" evidence="15">
    <location>
        <begin position="247"/>
        <end position="578"/>
    </location>
</feature>
<dbReference type="FunFam" id="3.40.710.10:FF:000024">
    <property type="entry name" value="Penicillin-binding protein 2"/>
    <property type="match status" value="1"/>
</dbReference>
<dbReference type="PANTHER" id="PTHR30627">
    <property type="entry name" value="PEPTIDOGLYCAN D,D-TRANSPEPTIDASE"/>
    <property type="match status" value="1"/>
</dbReference>
<reference evidence="17 18" key="1">
    <citation type="submission" date="2016-11" db="EMBL/GenBank/DDBJ databases">
        <authorList>
            <person name="Jaros S."/>
            <person name="Januszkiewicz K."/>
            <person name="Wedrychowicz H."/>
        </authorList>
    </citation>
    <scope>NUCLEOTIDE SEQUENCE [LARGE SCALE GENOMIC DNA]</scope>
    <source>
        <strain evidence="17 18">DSM 21425</strain>
    </source>
</reference>
<dbReference type="InterPro" id="IPR005311">
    <property type="entry name" value="PBP_dimer"/>
</dbReference>
<dbReference type="GO" id="GO:0009252">
    <property type="term" value="P:peptidoglycan biosynthetic process"/>
    <property type="evidence" value="ECO:0007669"/>
    <property type="project" value="UniProtKB-KW"/>
</dbReference>
<evidence type="ECO:0000256" key="13">
    <source>
        <dbReference type="ARBA" id="ARBA00023316"/>
    </source>
</evidence>
<evidence type="ECO:0000259" key="16">
    <source>
        <dbReference type="Pfam" id="PF03717"/>
    </source>
</evidence>
<proteinExistence type="predicted"/>
<evidence type="ECO:0000256" key="5">
    <source>
        <dbReference type="ARBA" id="ARBA00022645"/>
    </source>
</evidence>
<dbReference type="Gene3D" id="3.40.710.10">
    <property type="entry name" value="DD-peptidase/beta-lactamase superfamily"/>
    <property type="match status" value="1"/>
</dbReference>
<keyword evidence="4" id="KW-0997">Cell inner membrane</keyword>
<keyword evidence="10" id="KW-0573">Peptidoglycan synthesis</keyword>
<keyword evidence="13" id="KW-0961">Cell wall biogenesis/degradation</keyword>
<dbReference type="Pfam" id="PF00905">
    <property type="entry name" value="Transpeptidase"/>
    <property type="match status" value="1"/>
</dbReference>
<dbReference type="GO" id="GO:0008658">
    <property type="term" value="F:penicillin binding"/>
    <property type="evidence" value="ECO:0007669"/>
    <property type="project" value="InterPro"/>
</dbReference>
<dbReference type="EMBL" id="FQYY01000009">
    <property type="protein sequence ID" value="SHJ16098.1"/>
    <property type="molecule type" value="Genomic_DNA"/>
</dbReference>
<dbReference type="InterPro" id="IPR050515">
    <property type="entry name" value="Beta-lactam/transpept"/>
</dbReference>
<keyword evidence="5" id="KW-0121">Carboxypeptidase</keyword>
<dbReference type="InterPro" id="IPR012338">
    <property type="entry name" value="Beta-lactam/transpept-like"/>
</dbReference>
<keyword evidence="3" id="KW-1003">Cell membrane</keyword>
<evidence type="ECO:0000256" key="1">
    <source>
        <dbReference type="ARBA" id="ARBA00004167"/>
    </source>
</evidence>
<evidence type="ECO:0000313" key="18">
    <source>
        <dbReference type="Proteomes" id="UP000184225"/>
    </source>
</evidence>
<protein>
    <submittedName>
        <fullName evidence="17">Penicillin-binding protein 2</fullName>
    </submittedName>
</protein>
<dbReference type="STRING" id="579105.SAMN04488096_10976"/>
<evidence type="ECO:0000256" key="9">
    <source>
        <dbReference type="ARBA" id="ARBA00022960"/>
    </source>
</evidence>
<comment type="subcellular location">
    <subcellularLocation>
        <location evidence="2">Cell membrane</location>
    </subcellularLocation>
    <subcellularLocation>
        <location evidence="1">Membrane</location>
        <topology evidence="1">Single-pass membrane protein</topology>
    </subcellularLocation>
</comment>
<dbReference type="GO" id="GO:0006508">
    <property type="term" value="P:proteolysis"/>
    <property type="evidence" value="ECO:0007669"/>
    <property type="project" value="UniProtKB-KW"/>
</dbReference>